<comment type="caution">
    <text evidence="3">The sequence shown here is derived from an EMBL/GenBank/DDBJ whole genome shotgun (WGS) entry which is preliminary data.</text>
</comment>
<feature type="region of interest" description="Disordered" evidence="1">
    <location>
        <begin position="41"/>
        <end position="60"/>
    </location>
</feature>
<proteinExistence type="predicted"/>
<evidence type="ECO:0000256" key="2">
    <source>
        <dbReference type="SAM" id="SignalP"/>
    </source>
</evidence>
<dbReference type="AlphaFoldDB" id="A0A8K1CSP4"/>
<sequence length="1078" mass="118173">MSRRSRPCSEILRLVITVALAVAVASAQDTPAPSTTIAIGSASEESAGSTPAPPPPTGLNGEYQTLYETFVQASESGKGWGDITIAKFTVEDVTKVMTAVITYLCTSGRPALEKTYKSLGNKFPQVVNLSGLIKKNPTDEWSKVITNTEKALKDKDMNYVGPLWKAITAYRGIADVEATVSNAQDLKPDVRKQYHTNVEVYYSSSAEIAWSNEDMSFADLVNFTDVAGKYADEMWWTSLVIPDQPDLSGDYLIFAELALLKHIPAATIVKAPGLELGTSVADKYITAGAAFAKQGDVSSVAELLEDSDLEGYSEIADEYCTPEHTIRFCLIGRFADQSSVFASVQNNLYNSDTVTKLPVSAANVRRKDFLEQLSVNLQAQRLSLELATAFDDLKKLVHTATSNLTARIRDAKYEQVVQQQEAINNKMKAIAQNDLDIAETDRGSSQRTFDRYMEKIKTLTAEIETESQPYLQRVQTIAEAALKEAESKKSRGIFGFIMKVLSVFNPITWIINPSVFVDVLRDGNELRKTLKGKDMVNQLIGIIQNTLIPMFNTLLDKMAPMQTKIQQIAQTLKPLIEAPKGASRAQIEKLSSQFIRAYAGYDNPVMATDVDVVEELFVNTQTELCQVSGVRATAECSQVKIDAKIFDKLGQVVTTSNLALDTVVNMARSAVKEQSAKIFKQAVTKSYDESVNALKALKSEWDKETKANKAQFVLYERKLAYTQAALAMNLLVTTSRSAAATLMACNFLTYLNGGVAVPDCLPMYRNPGTVVDFKNIVAFQFDRKPEEYTTVAYIPTMATSDNDKFLDLERMMNERVNVTFTIPQDPKWLAKYGWIPPGLDLNTTVIFLSKFQLLLPPKQVVSGESGRRVVNVVTRASMSDLGPAVNNKRYEIPTRRYTSTYDESLTAGHACATKFENPYKTCNSRLNDICPIAEGEVDTTWDEVPLPSLFSPLNIYANFESSMQSPSLSYADVSGSAPLAVGVKLLFYSVKGQEIPTPVPPKTPKVSKSRDSPPVAPASATPAVVATTARSLQTATAAKRCCKVGSYLVDWQSGSCAPCPAGTVSQLGGLYCVPPTSR</sequence>
<protein>
    <submittedName>
        <fullName evidence="3">Uncharacterized protein</fullName>
    </submittedName>
</protein>
<evidence type="ECO:0000313" key="3">
    <source>
        <dbReference type="EMBL" id="TMW68860.1"/>
    </source>
</evidence>
<keyword evidence="4" id="KW-1185">Reference proteome</keyword>
<feature type="region of interest" description="Disordered" evidence="1">
    <location>
        <begin position="998"/>
        <end position="1020"/>
    </location>
</feature>
<reference evidence="3" key="1">
    <citation type="submission" date="2019-03" db="EMBL/GenBank/DDBJ databases">
        <title>Long read genome sequence of the mycoparasitic Pythium oligandrum ATCC 38472 isolated from sugarbeet rhizosphere.</title>
        <authorList>
            <person name="Gaulin E."/>
        </authorList>
    </citation>
    <scope>NUCLEOTIDE SEQUENCE</scope>
    <source>
        <strain evidence="3">ATCC 38472_TT</strain>
    </source>
</reference>
<accession>A0A8K1CSP4</accession>
<feature type="signal peptide" evidence="2">
    <location>
        <begin position="1"/>
        <end position="27"/>
    </location>
</feature>
<feature type="chain" id="PRO_5035420032" evidence="2">
    <location>
        <begin position="28"/>
        <end position="1078"/>
    </location>
</feature>
<organism evidence="3 4">
    <name type="scientific">Pythium oligandrum</name>
    <name type="common">Mycoparasitic fungus</name>
    <dbReference type="NCBI Taxonomy" id="41045"/>
    <lineage>
        <taxon>Eukaryota</taxon>
        <taxon>Sar</taxon>
        <taxon>Stramenopiles</taxon>
        <taxon>Oomycota</taxon>
        <taxon>Peronosporomycetes</taxon>
        <taxon>Pythiales</taxon>
        <taxon>Pythiaceae</taxon>
        <taxon>Pythium</taxon>
    </lineage>
</organism>
<evidence type="ECO:0000256" key="1">
    <source>
        <dbReference type="SAM" id="MobiDB-lite"/>
    </source>
</evidence>
<keyword evidence="2" id="KW-0732">Signal</keyword>
<name>A0A8K1CSP4_PYTOL</name>
<evidence type="ECO:0000313" key="4">
    <source>
        <dbReference type="Proteomes" id="UP000794436"/>
    </source>
</evidence>
<gene>
    <name evidence="3" type="ORF">Poli38472_001016</name>
</gene>
<feature type="compositionally biased region" description="Low complexity" evidence="1">
    <location>
        <begin position="41"/>
        <end position="50"/>
    </location>
</feature>
<dbReference type="Proteomes" id="UP000794436">
    <property type="component" value="Unassembled WGS sequence"/>
</dbReference>
<dbReference type="OrthoDB" id="444637at2759"/>
<dbReference type="EMBL" id="SPLM01000001">
    <property type="protein sequence ID" value="TMW68860.1"/>
    <property type="molecule type" value="Genomic_DNA"/>
</dbReference>